<name>A0A9X3TN16_9BACL</name>
<gene>
    <name evidence="2" type="ORF">O3V59_01300</name>
</gene>
<feature type="compositionally biased region" description="Basic and acidic residues" evidence="1">
    <location>
        <begin position="91"/>
        <end position="108"/>
    </location>
</feature>
<feature type="region of interest" description="Disordered" evidence="1">
    <location>
        <begin position="55"/>
        <end position="114"/>
    </location>
</feature>
<evidence type="ECO:0000256" key="1">
    <source>
        <dbReference type="SAM" id="MobiDB-lite"/>
    </source>
</evidence>
<protein>
    <submittedName>
        <fullName evidence="2">Uncharacterized protein</fullName>
    </submittedName>
</protein>
<dbReference type="Proteomes" id="UP001151071">
    <property type="component" value="Unassembled WGS sequence"/>
</dbReference>
<comment type="caution">
    <text evidence="2">The sequence shown here is derived from an EMBL/GenBank/DDBJ whole genome shotgun (WGS) entry which is preliminary data.</text>
</comment>
<proteinExistence type="predicted"/>
<sequence>MELVISEVCKRSEYVQTIFSHEKLFDKPQFIPANDERLNDFSDISTIRNRFSPDYGSHPAVIRERRGRMRQDPFSSTRRTGHSPPGLFAHPFRDAPIEKSRRAQRESADGYGAC</sequence>
<reference evidence="2" key="1">
    <citation type="submission" date="2022-12" db="EMBL/GenBank/DDBJ databases">
        <title>Draft genome sequence of the thermophilic strain Brevibacillus thermoruber HT42, isolated from Los Humeros, Puebla, Mexico, with biotechnological potential.</title>
        <authorList>
            <person name="Lara Sanchez J."/>
            <person name="Solis Palacios R."/>
            <person name="Bustos Baena A.S."/>
            <person name="Ruz Baez A.E."/>
            <person name="Espinosa Luna G."/>
            <person name="Oliart Ros R.M."/>
        </authorList>
    </citation>
    <scope>NUCLEOTIDE SEQUENCE</scope>
    <source>
        <strain evidence="2">HT42</strain>
    </source>
</reference>
<dbReference type="RefSeq" id="WP_271139299.1">
    <property type="nucleotide sequence ID" value="NZ_JAPYYP010000001.1"/>
</dbReference>
<accession>A0A9X3TN16</accession>
<dbReference type="AlphaFoldDB" id="A0A9X3TN16"/>
<organism evidence="2 3">
    <name type="scientific">Brevibacillus thermoruber</name>
    <dbReference type="NCBI Taxonomy" id="33942"/>
    <lineage>
        <taxon>Bacteria</taxon>
        <taxon>Bacillati</taxon>
        <taxon>Bacillota</taxon>
        <taxon>Bacilli</taxon>
        <taxon>Bacillales</taxon>
        <taxon>Paenibacillaceae</taxon>
        <taxon>Brevibacillus</taxon>
    </lineage>
</organism>
<keyword evidence="3" id="KW-1185">Reference proteome</keyword>
<evidence type="ECO:0000313" key="3">
    <source>
        <dbReference type="Proteomes" id="UP001151071"/>
    </source>
</evidence>
<evidence type="ECO:0000313" key="2">
    <source>
        <dbReference type="EMBL" id="MDA5106988.1"/>
    </source>
</evidence>
<dbReference type="EMBL" id="JAPYYP010000001">
    <property type="protein sequence ID" value="MDA5106988.1"/>
    <property type="molecule type" value="Genomic_DNA"/>
</dbReference>